<keyword evidence="11 18" id="KW-0675">Receptor</keyword>
<dbReference type="EMBL" id="CP000529">
    <property type="protein sequence ID" value="ABM38304.1"/>
    <property type="molecule type" value="Genomic_DNA"/>
</dbReference>
<dbReference type="OrthoDB" id="9760620at2"/>
<dbReference type="InterPro" id="IPR037066">
    <property type="entry name" value="Plug_dom_sf"/>
</dbReference>
<gene>
    <name evidence="18" type="ordered locus">Pnap_3005</name>
</gene>
<keyword evidence="3 13" id="KW-0813">Transport</keyword>
<feature type="signal peptide" evidence="15">
    <location>
        <begin position="1"/>
        <end position="42"/>
    </location>
</feature>
<evidence type="ECO:0000256" key="10">
    <source>
        <dbReference type="ARBA" id="ARBA00023136"/>
    </source>
</evidence>
<keyword evidence="5" id="KW-0410">Iron transport</keyword>
<evidence type="ECO:0000256" key="3">
    <source>
        <dbReference type="ARBA" id="ARBA00022448"/>
    </source>
</evidence>
<keyword evidence="12 13" id="KW-0998">Cell outer membrane</keyword>
<keyword evidence="7" id="KW-0408">Iron</keyword>
<evidence type="ECO:0000313" key="18">
    <source>
        <dbReference type="EMBL" id="ABM38304.1"/>
    </source>
</evidence>
<dbReference type="Gene3D" id="2.40.170.20">
    <property type="entry name" value="TonB-dependent receptor, beta-barrel domain"/>
    <property type="match status" value="1"/>
</dbReference>
<dbReference type="Gene3D" id="2.170.130.10">
    <property type="entry name" value="TonB-dependent receptor, plug domain"/>
    <property type="match status" value="1"/>
</dbReference>
<evidence type="ECO:0000256" key="6">
    <source>
        <dbReference type="ARBA" id="ARBA00022692"/>
    </source>
</evidence>
<feature type="domain" description="TonB-dependent receptor-like beta-barrel" evidence="16">
    <location>
        <begin position="261"/>
        <end position="670"/>
    </location>
</feature>
<comment type="similarity">
    <text evidence="2 13 14">Belongs to the TonB-dependent receptor family.</text>
</comment>
<reference evidence="19" key="1">
    <citation type="journal article" date="2009" name="Environ. Microbiol.">
        <title>The genome of Polaromonas naphthalenivorans strain CJ2, isolated from coal tar-contaminated sediment, reveals physiological and metabolic versatility and evolution through extensive horizontal gene transfer.</title>
        <authorList>
            <person name="Yagi J.M."/>
            <person name="Sims D."/>
            <person name="Brettin T."/>
            <person name="Bruce D."/>
            <person name="Madsen E.L."/>
        </authorList>
    </citation>
    <scope>NUCLEOTIDE SEQUENCE [LARGE SCALE GENOMIC DNA]</scope>
    <source>
        <strain evidence="19">CJ2</strain>
    </source>
</reference>
<keyword evidence="15" id="KW-0732">Signal</keyword>
<dbReference type="GO" id="GO:0006826">
    <property type="term" value="P:iron ion transport"/>
    <property type="evidence" value="ECO:0007669"/>
    <property type="project" value="UniProtKB-KW"/>
</dbReference>
<comment type="subcellular location">
    <subcellularLocation>
        <location evidence="1 13">Cell outer membrane</location>
        <topology evidence="1 13">Multi-pass membrane protein</topology>
    </subcellularLocation>
</comment>
<evidence type="ECO:0000256" key="4">
    <source>
        <dbReference type="ARBA" id="ARBA00022452"/>
    </source>
</evidence>
<dbReference type="KEGG" id="pna:Pnap_3005"/>
<evidence type="ECO:0000256" key="14">
    <source>
        <dbReference type="RuleBase" id="RU003357"/>
    </source>
</evidence>
<evidence type="ECO:0000256" key="9">
    <source>
        <dbReference type="ARBA" id="ARBA00023077"/>
    </source>
</evidence>
<evidence type="ECO:0000259" key="17">
    <source>
        <dbReference type="Pfam" id="PF07715"/>
    </source>
</evidence>
<evidence type="ECO:0000313" key="19">
    <source>
        <dbReference type="Proteomes" id="UP000000644"/>
    </source>
</evidence>
<protein>
    <submittedName>
        <fullName evidence="18">TonB-dependent receptor</fullName>
    </submittedName>
</protein>
<dbReference type="InterPro" id="IPR000531">
    <property type="entry name" value="Beta-barrel_TonB"/>
</dbReference>
<keyword evidence="4 13" id="KW-1134">Transmembrane beta strand</keyword>
<evidence type="ECO:0000256" key="13">
    <source>
        <dbReference type="PROSITE-ProRule" id="PRU01360"/>
    </source>
</evidence>
<dbReference type="HOGENOM" id="CLU_008287_13_0_4"/>
<sequence>MFNFFSKNPCTAPVQPDFPRHRVGQACAVFLVLAAAAPISHAQETTNQALSEVVISASRAEQRRFDAPGAIDAVQVDPFRTASPLVNLSELMGGVAGLQIRDRQNFAQDLQLSVRGFGTRSTFGVRGVRILIDGIPATMPDGQGQAATASLMSAKRIELLRGPLAQLYGNAAGGVLQVFTKDPPVTPGKPDYSLSAGAGSDGQRHVAAGIAGGSETLGGLLDVSRYSTDGFRDHSAARREQLNAKVVAKPSADTTLTGIVNLFNQPLAEDPLGLTHAQFNQNPRQVIANALAFNTRKTIEQNQAGLVVEHKLSASDTLNARVYGGTRKVDQKLAFQANGVVNLDRTYGGVGASWTHAMQVNQLPVRWTVGVEADQLRETRKGFDNIAGNNGALRRNEDDTARNTDVFGQIDWTFTPDWQAIAGVRASRVRFGVDDRFNPAASSTSGSVQYRNTSPVVGLVWHAADTLNVYANLGTGFETPTLAESAYRPGGAPGPNFALKPSKSTQGEIGVKLRSGLHSFDAALFEARSKDEIVSSQSSGGRAIFQNADRTTRRGLEASWSANWAGGLDTRLAYTLLDARFKSPYAGAQGLVPVGNRLPGAPRHSLFADVQASITDSVRAGLEMRLESKTYVNDLNSDAAPGYAVFNARLSREFRFNGAKMLLYGRIDNLFDKTYAGSLIVNDTNARFFEAAPGRRLFVGVRSMF</sequence>
<feature type="domain" description="TonB-dependent receptor plug" evidence="17">
    <location>
        <begin position="65"/>
        <end position="175"/>
    </location>
</feature>
<evidence type="ECO:0000256" key="1">
    <source>
        <dbReference type="ARBA" id="ARBA00004571"/>
    </source>
</evidence>
<dbReference type="PROSITE" id="PS52016">
    <property type="entry name" value="TONB_DEPENDENT_REC_3"/>
    <property type="match status" value="1"/>
</dbReference>
<keyword evidence="9 14" id="KW-0798">TonB box</keyword>
<keyword evidence="19" id="KW-1185">Reference proteome</keyword>
<evidence type="ECO:0000259" key="16">
    <source>
        <dbReference type="Pfam" id="PF00593"/>
    </source>
</evidence>
<name>A1VRM6_POLNA</name>
<dbReference type="Pfam" id="PF00593">
    <property type="entry name" value="TonB_dep_Rec_b-barrel"/>
    <property type="match status" value="1"/>
</dbReference>
<dbReference type="PANTHER" id="PTHR32552">
    <property type="entry name" value="FERRICHROME IRON RECEPTOR-RELATED"/>
    <property type="match status" value="1"/>
</dbReference>
<evidence type="ECO:0000256" key="11">
    <source>
        <dbReference type="ARBA" id="ARBA00023170"/>
    </source>
</evidence>
<evidence type="ECO:0000256" key="15">
    <source>
        <dbReference type="SAM" id="SignalP"/>
    </source>
</evidence>
<dbReference type="AlphaFoldDB" id="A1VRM6"/>
<evidence type="ECO:0000256" key="7">
    <source>
        <dbReference type="ARBA" id="ARBA00023004"/>
    </source>
</evidence>
<dbReference type="InterPro" id="IPR039426">
    <property type="entry name" value="TonB-dep_rcpt-like"/>
</dbReference>
<evidence type="ECO:0000256" key="5">
    <source>
        <dbReference type="ARBA" id="ARBA00022496"/>
    </source>
</evidence>
<dbReference type="CDD" id="cd01347">
    <property type="entry name" value="ligand_gated_channel"/>
    <property type="match status" value="1"/>
</dbReference>
<evidence type="ECO:0000256" key="12">
    <source>
        <dbReference type="ARBA" id="ARBA00023237"/>
    </source>
</evidence>
<organism evidence="18 19">
    <name type="scientific">Polaromonas naphthalenivorans (strain CJ2)</name>
    <dbReference type="NCBI Taxonomy" id="365044"/>
    <lineage>
        <taxon>Bacteria</taxon>
        <taxon>Pseudomonadati</taxon>
        <taxon>Pseudomonadota</taxon>
        <taxon>Betaproteobacteria</taxon>
        <taxon>Burkholderiales</taxon>
        <taxon>Comamonadaceae</taxon>
        <taxon>Polaromonas</taxon>
    </lineage>
</organism>
<accession>A1VRM6</accession>
<proteinExistence type="inferred from homology"/>
<dbReference type="PANTHER" id="PTHR32552:SF81">
    <property type="entry name" value="TONB-DEPENDENT OUTER MEMBRANE RECEPTOR"/>
    <property type="match status" value="1"/>
</dbReference>
<dbReference type="STRING" id="365044.Pnap_3005"/>
<dbReference type="SUPFAM" id="SSF56935">
    <property type="entry name" value="Porins"/>
    <property type="match status" value="1"/>
</dbReference>
<dbReference type="eggNOG" id="COG4772">
    <property type="taxonomic scope" value="Bacteria"/>
</dbReference>
<evidence type="ECO:0000256" key="8">
    <source>
        <dbReference type="ARBA" id="ARBA00023065"/>
    </source>
</evidence>
<dbReference type="Proteomes" id="UP000000644">
    <property type="component" value="Chromosome"/>
</dbReference>
<keyword evidence="10 13" id="KW-0472">Membrane</keyword>
<dbReference type="Pfam" id="PF07715">
    <property type="entry name" value="Plug"/>
    <property type="match status" value="1"/>
</dbReference>
<dbReference type="InterPro" id="IPR036942">
    <property type="entry name" value="Beta-barrel_TonB_sf"/>
</dbReference>
<dbReference type="GO" id="GO:0009279">
    <property type="term" value="C:cell outer membrane"/>
    <property type="evidence" value="ECO:0007669"/>
    <property type="project" value="UniProtKB-SubCell"/>
</dbReference>
<keyword evidence="8" id="KW-0406">Ion transport</keyword>
<dbReference type="InterPro" id="IPR012910">
    <property type="entry name" value="Plug_dom"/>
</dbReference>
<evidence type="ECO:0000256" key="2">
    <source>
        <dbReference type="ARBA" id="ARBA00009810"/>
    </source>
</evidence>
<keyword evidence="6 13" id="KW-0812">Transmembrane</keyword>
<feature type="chain" id="PRO_5002639782" evidence="15">
    <location>
        <begin position="43"/>
        <end position="705"/>
    </location>
</feature>